<evidence type="ECO:0000256" key="1">
    <source>
        <dbReference type="ARBA" id="ARBA00022741"/>
    </source>
</evidence>
<feature type="domain" description="ABC transporter" evidence="4">
    <location>
        <begin position="304"/>
        <end position="488"/>
    </location>
</feature>
<proteinExistence type="predicted"/>
<dbReference type="OrthoDB" id="9762369at2"/>
<dbReference type="AlphaFoldDB" id="U4TNS6"/>
<dbReference type="NCBIfam" id="NF000355">
    <property type="entry name" value="ribo_prot_ABC_F"/>
    <property type="match status" value="1"/>
</dbReference>
<dbReference type="InterPro" id="IPR027417">
    <property type="entry name" value="P-loop_NTPase"/>
</dbReference>
<dbReference type="PANTHER" id="PTHR42855:SF2">
    <property type="entry name" value="DRUG RESISTANCE ABC TRANSPORTER,ATP-BINDING PROTEIN"/>
    <property type="match status" value="1"/>
</dbReference>
<sequence>MGTIQIQHLTFAYPDQETPLFKDFDLAFDAHWHLGLVGRNGRGKTTLLRLLMGELHGSGTITTDLAFHYFPQPLPAAAATMPVTAVLTAISAAEPWQWQVEMQALGLSLDLLDQPYGTLSGGEQTKVLLAELFSAPAGFALIDEPTNHLDSQGRDQTARYLRQKDGFIVVSHDPAFLNATTDHTLAIERKQVALYQGNYAVWHREKTATDTLEAHQNAQLKKDIKELTFAERQREDWSAKTEKKAVGAAKGFMSHRAAKMMRKAKNIERRADTAIAEKKTLLKNVDEIEPLTVPYTPWRTDQVLRVEQVTVTLGGRQLFQPVTFTLKRGDRLQIDGPNGIGKSSLIHALLGQLASTAVSGSFQIPQDLQLSYLPQTFADPVKLLQVVGADALKDQTILYWLHKMGMPRPRFLVPVSHWSMGEKKKLLLAHALQVPGNLLIWDEPTNYLDVDTRNQLLAGVQKSDATMIIIDHDRDFTKTVCNRHLVLVR</sequence>
<feature type="domain" description="ABC transporter" evidence="4">
    <location>
        <begin position="4"/>
        <end position="214"/>
    </location>
</feature>
<name>U4TNS6_9LACO</name>
<dbReference type="InterPro" id="IPR003593">
    <property type="entry name" value="AAA+_ATPase"/>
</dbReference>
<evidence type="ECO:0000313" key="5">
    <source>
        <dbReference type="EMBL" id="ERL65849.1"/>
    </source>
</evidence>
<dbReference type="Gene3D" id="3.40.50.300">
    <property type="entry name" value="P-loop containing nucleotide triphosphate hydrolases"/>
    <property type="match status" value="2"/>
</dbReference>
<dbReference type="SMART" id="SM00382">
    <property type="entry name" value="AAA"/>
    <property type="match status" value="2"/>
</dbReference>
<dbReference type="InterPro" id="IPR003439">
    <property type="entry name" value="ABC_transporter-like_ATP-bd"/>
</dbReference>
<dbReference type="HOGENOM" id="CLU_000604_36_3_9"/>
<organism evidence="5 6">
    <name type="scientific">Schleiferilactobacillus shenzhenensis LY-73</name>
    <dbReference type="NCBI Taxonomy" id="1231336"/>
    <lineage>
        <taxon>Bacteria</taxon>
        <taxon>Bacillati</taxon>
        <taxon>Bacillota</taxon>
        <taxon>Bacilli</taxon>
        <taxon>Lactobacillales</taxon>
        <taxon>Lactobacillaceae</taxon>
        <taxon>Schleiferilactobacillus</taxon>
    </lineage>
</organism>
<evidence type="ECO:0000256" key="2">
    <source>
        <dbReference type="ARBA" id="ARBA00022840"/>
    </source>
</evidence>
<evidence type="ECO:0000256" key="3">
    <source>
        <dbReference type="SAM" id="Coils"/>
    </source>
</evidence>
<keyword evidence="2" id="KW-0067">ATP-binding</keyword>
<accession>U4TNS6</accession>
<evidence type="ECO:0000259" key="4">
    <source>
        <dbReference type="PROSITE" id="PS50893"/>
    </source>
</evidence>
<dbReference type="STRING" id="1231336.L248_1925"/>
<keyword evidence="3" id="KW-0175">Coiled coil</keyword>
<dbReference type="Pfam" id="PF00005">
    <property type="entry name" value="ABC_tran"/>
    <property type="match status" value="2"/>
</dbReference>
<dbReference type="RefSeq" id="WP_022528792.1">
    <property type="nucleotide sequence ID" value="NZ_KI271584.1"/>
</dbReference>
<dbReference type="eggNOG" id="COG0488">
    <property type="taxonomic scope" value="Bacteria"/>
</dbReference>
<dbReference type="GO" id="GO:0016887">
    <property type="term" value="F:ATP hydrolysis activity"/>
    <property type="evidence" value="ECO:0007669"/>
    <property type="project" value="InterPro"/>
</dbReference>
<dbReference type="EMBL" id="KI271584">
    <property type="protein sequence ID" value="ERL65849.1"/>
    <property type="molecule type" value="Genomic_DNA"/>
</dbReference>
<dbReference type="InterPro" id="IPR017871">
    <property type="entry name" value="ABC_transporter-like_CS"/>
</dbReference>
<keyword evidence="1" id="KW-0547">Nucleotide-binding</keyword>
<dbReference type="PANTHER" id="PTHR42855">
    <property type="entry name" value="ABC TRANSPORTER ATP-BINDING SUBUNIT"/>
    <property type="match status" value="1"/>
</dbReference>
<dbReference type="CDD" id="cd03221">
    <property type="entry name" value="ABCF_EF-3"/>
    <property type="match status" value="2"/>
</dbReference>
<dbReference type="InterPro" id="IPR051309">
    <property type="entry name" value="ABCF_ATPase"/>
</dbReference>
<protein>
    <recommendedName>
        <fullName evidence="4">ABC transporter domain-containing protein</fullName>
    </recommendedName>
</protein>
<dbReference type="SUPFAM" id="SSF52540">
    <property type="entry name" value="P-loop containing nucleoside triphosphate hydrolases"/>
    <property type="match status" value="2"/>
</dbReference>
<dbReference type="GO" id="GO:0005524">
    <property type="term" value="F:ATP binding"/>
    <property type="evidence" value="ECO:0007669"/>
    <property type="project" value="UniProtKB-KW"/>
</dbReference>
<feature type="coiled-coil region" evidence="3">
    <location>
        <begin position="257"/>
        <end position="284"/>
    </location>
</feature>
<dbReference type="Proteomes" id="UP000030647">
    <property type="component" value="Unassembled WGS sequence"/>
</dbReference>
<dbReference type="PROSITE" id="PS50893">
    <property type="entry name" value="ABC_TRANSPORTER_2"/>
    <property type="match status" value="2"/>
</dbReference>
<keyword evidence="6" id="KW-1185">Reference proteome</keyword>
<reference evidence="6" key="1">
    <citation type="journal article" date="2013" name="Genome Announc.">
        <title>Whole-Genome Sequencing of Lactobacillus shenzhenensis Strain LY-73T.</title>
        <authorList>
            <person name="Lin Z."/>
            <person name="Liu Z."/>
            <person name="Yang R."/>
            <person name="Zou Y."/>
            <person name="Wan D."/>
            <person name="Chen J."/>
            <person name="Guo M."/>
            <person name="Zhao J."/>
            <person name="Fang C."/>
            <person name="Yang R."/>
            <person name="Liu F."/>
        </authorList>
    </citation>
    <scope>NUCLEOTIDE SEQUENCE [LARGE SCALE GENOMIC DNA]</scope>
    <source>
        <strain evidence="6">LY-73</strain>
    </source>
</reference>
<gene>
    <name evidence="5" type="ORF">L248_1925</name>
</gene>
<evidence type="ECO:0000313" key="6">
    <source>
        <dbReference type="Proteomes" id="UP000030647"/>
    </source>
</evidence>
<dbReference type="PROSITE" id="PS00211">
    <property type="entry name" value="ABC_TRANSPORTER_1"/>
    <property type="match status" value="1"/>
</dbReference>